<keyword evidence="3" id="KW-0378">Hydrolase</keyword>
<feature type="domain" description="Beta-lactamase-related" evidence="2">
    <location>
        <begin position="54"/>
        <end position="368"/>
    </location>
</feature>
<evidence type="ECO:0000259" key="2">
    <source>
        <dbReference type="Pfam" id="PF00144"/>
    </source>
</evidence>
<evidence type="ECO:0000313" key="3">
    <source>
        <dbReference type="EMBL" id="RDC55355.1"/>
    </source>
</evidence>
<dbReference type="Proteomes" id="UP000253961">
    <property type="component" value="Unassembled WGS sequence"/>
</dbReference>
<dbReference type="Pfam" id="PF00144">
    <property type="entry name" value="Beta-lactamase"/>
    <property type="match status" value="1"/>
</dbReference>
<protein>
    <submittedName>
        <fullName evidence="3">Class A beta-lactamase-related serine hydrolase</fullName>
    </submittedName>
</protein>
<dbReference type="InterPro" id="IPR012338">
    <property type="entry name" value="Beta-lactam/transpept-like"/>
</dbReference>
<sequence>MKSKILLLIQCTLFFSSYLFSQTNKIVQVENNLTEVRAIIFEDSLVQQYNILDRMRFYKVPSVSIAVIHNGIIEWAKAYGYADIEHKTVADTNTIYQVASISKSVNALGIMKLVEQNKLSLSKDIREYLKTWKFPDNELSYGKTITLKNLLSHTAGLSVRGFVGYPTSDLIPSINQILNGEKPANNEPVKPIYSPGSHYQYSGGGSTVIRKILDDNISSNYEQLMQGLVLEPLKMGNSTFSQPLAAKYTNYAVGYDKEMKPLKGGYYVYPEQTAGGLWSTATDIAKFILEIQRSIKGGKNAFLSKNLISEMLTPVMENYGYGIGIEQKGGEKYFWHEGESYGYRSIYYGSFTSGNGVAILTNAYPENGRPFVIEVLNSVATAYGWKEFYNPIKKKLINVPEEIINKYVGEYFSENPAIKISISKDKEYLTLTARQTEQLYPVEVDTFFLASSPSDKCVFSSSKNNGVIDTFQVVQNGKVVVDARKRF</sequence>
<gene>
    <name evidence="3" type="ORF">DU508_17430</name>
</gene>
<feature type="signal peptide" evidence="1">
    <location>
        <begin position="1"/>
        <end position="21"/>
    </location>
</feature>
<evidence type="ECO:0000256" key="1">
    <source>
        <dbReference type="SAM" id="SignalP"/>
    </source>
</evidence>
<dbReference type="EMBL" id="QPKV01000007">
    <property type="protein sequence ID" value="RDC55355.1"/>
    <property type="molecule type" value="Genomic_DNA"/>
</dbReference>
<dbReference type="PANTHER" id="PTHR46825">
    <property type="entry name" value="D-ALANYL-D-ALANINE-CARBOXYPEPTIDASE/ENDOPEPTIDASE AMPH"/>
    <property type="match status" value="1"/>
</dbReference>
<organism evidence="3 4">
    <name type="scientific">Pedobacter chinensis</name>
    <dbReference type="NCBI Taxonomy" id="2282421"/>
    <lineage>
        <taxon>Bacteria</taxon>
        <taxon>Pseudomonadati</taxon>
        <taxon>Bacteroidota</taxon>
        <taxon>Sphingobacteriia</taxon>
        <taxon>Sphingobacteriales</taxon>
        <taxon>Sphingobacteriaceae</taxon>
        <taxon>Pedobacter</taxon>
    </lineage>
</organism>
<accession>A0A369PVU1</accession>
<dbReference type="GO" id="GO:0016787">
    <property type="term" value="F:hydrolase activity"/>
    <property type="evidence" value="ECO:0007669"/>
    <property type="project" value="UniProtKB-KW"/>
</dbReference>
<keyword evidence="1" id="KW-0732">Signal</keyword>
<evidence type="ECO:0000313" key="4">
    <source>
        <dbReference type="Proteomes" id="UP000253961"/>
    </source>
</evidence>
<dbReference type="Gene3D" id="3.40.710.10">
    <property type="entry name" value="DD-peptidase/beta-lactamase superfamily"/>
    <property type="match status" value="1"/>
</dbReference>
<dbReference type="PANTHER" id="PTHR46825:SF12">
    <property type="entry name" value="PENICILLIN-BINDING PROTEIN 4"/>
    <property type="match status" value="1"/>
</dbReference>
<dbReference type="InterPro" id="IPR001466">
    <property type="entry name" value="Beta-lactam-related"/>
</dbReference>
<dbReference type="InterPro" id="IPR050491">
    <property type="entry name" value="AmpC-like"/>
</dbReference>
<name>A0A369PVU1_9SPHI</name>
<comment type="caution">
    <text evidence="3">The sequence shown here is derived from an EMBL/GenBank/DDBJ whole genome shotgun (WGS) entry which is preliminary data.</text>
</comment>
<dbReference type="AlphaFoldDB" id="A0A369PVU1"/>
<reference evidence="3 4" key="1">
    <citation type="submission" date="2018-07" db="EMBL/GenBank/DDBJ databases">
        <title>Pedobacter sp. nov., isolated from soil.</title>
        <authorList>
            <person name="Zhou L.Y."/>
            <person name="Du Z.J."/>
        </authorList>
    </citation>
    <scope>NUCLEOTIDE SEQUENCE [LARGE SCALE GENOMIC DNA]</scope>
    <source>
        <strain evidence="3 4">JDX94</strain>
    </source>
</reference>
<dbReference type="SUPFAM" id="SSF56601">
    <property type="entry name" value="beta-lactamase/transpeptidase-like"/>
    <property type="match status" value="1"/>
</dbReference>
<proteinExistence type="predicted"/>
<feature type="chain" id="PRO_5016917744" evidence="1">
    <location>
        <begin position="22"/>
        <end position="487"/>
    </location>
</feature>
<keyword evidence="4" id="KW-1185">Reference proteome</keyword>